<gene>
    <name evidence="2" type="ORF">PMACD_LOCUS15402</name>
</gene>
<name>A0A821XQ97_9NEOP</name>
<dbReference type="InterPro" id="IPR043502">
    <property type="entry name" value="DNA/RNA_pol_sf"/>
</dbReference>
<dbReference type="EMBL" id="CAJOBZ010000070">
    <property type="protein sequence ID" value="CAF4948098.1"/>
    <property type="molecule type" value="Genomic_DNA"/>
</dbReference>
<evidence type="ECO:0000313" key="3">
    <source>
        <dbReference type="Proteomes" id="UP000663880"/>
    </source>
</evidence>
<reference evidence="2" key="1">
    <citation type="submission" date="2021-02" db="EMBL/GenBank/DDBJ databases">
        <authorList>
            <person name="Steward A R."/>
        </authorList>
    </citation>
    <scope>NUCLEOTIDE SEQUENCE</scope>
</reference>
<dbReference type="Gene3D" id="3.10.10.10">
    <property type="entry name" value="HIV Type 1 Reverse Transcriptase, subunit A, domain 1"/>
    <property type="match status" value="1"/>
</dbReference>
<dbReference type="SUPFAM" id="SSF56672">
    <property type="entry name" value="DNA/RNA polymerases"/>
    <property type="match status" value="1"/>
</dbReference>
<feature type="region of interest" description="Disordered" evidence="1">
    <location>
        <begin position="136"/>
        <end position="162"/>
    </location>
</feature>
<organism evidence="2 3">
    <name type="scientific">Pieris macdunnoughi</name>
    <dbReference type="NCBI Taxonomy" id="345717"/>
    <lineage>
        <taxon>Eukaryota</taxon>
        <taxon>Metazoa</taxon>
        <taxon>Ecdysozoa</taxon>
        <taxon>Arthropoda</taxon>
        <taxon>Hexapoda</taxon>
        <taxon>Insecta</taxon>
        <taxon>Pterygota</taxon>
        <taxon>Neoptera</taxon>
        <taxon>Endopterygota</taxon>
        <taxon>Lepidoptera</taxon>
        <taxon>Glossata</taxon>
        <taxon>Ditrysia</taxon>
        <taxon>Papilionoidea</taxon>
        <taxon>Pieridae</taxon>
        <taxon>Pierinae</taxon>
        <taxon>Pieris</taxon>
    </lineage>
</organism>
<keyword evidence="3" id="KW-1185">Reference proteome</keyword>
<dbReference type="AlphaFoldDB" id="A0A821XQ97"/>
<dbReference type="GO" id="GO:0071897">
    <property type="term" value="P:DNA biosynthetic process"/>
    <property type="evidence" value="ECO:0007669"/>
    <property type="project" value="UniProtKB-ARBA"/>
</dbReference>
<evidence type="ECO:0000256" key="1">
    <source>
        <dbReference type="SAM" id="MobiDB-lite"/>
    </source>
</evidence>
<sequence length="162" mass="18121">MRLNLGLRRDFIWHFVIADVSTPIIIDSDFLAHYNLMPDCHNRRILDGSTNLKAPATISQVDQASIKTIVAKSPFTTILHEFPDITCAPGLPRLVKHSTQHHIVTTKGPPVSCRPRRLAPQKLLAAKKEFEEMVSCGTARPSNSPWASPLHMARKGQDGWRP</sequence>
<dbReference type="OrthoDB" id="41323at2759"/>
<dbReference type="Proteomes" id="UP000663880">
    <property type="component" value="Unassembled WGS sequence"/>
</dbReference>
<proteinExistence type="predicted"/>
<comment type="caution">
    <text evidence="2">The sequence shown here is derived from an EMBL/GenBank/DDBJ whole genome shotgun (WGS) entry which is preliminary data.</text>
</comment>
<accession>A0A821XQ97</accession>
<evidence type="ECO:0000313" key="2">
    <source>
        <dbReference type="EMBL" id="CAF4948098.1"/>
    </source>
</evidence>
<protein>
    <submittedName>
        <fullName evidence="2">Uncharacterized protein</fullName>
    </submittedName>
</protein>